<feature type="domain" description="ABC transporter" evidence="5">
    <location>
        <begin position="20"/>
        <end position="251"/>
    </location>
</feature>
<comment type="caution">
    <text evidence="6">The sequence shown here is derived from an EMBL/GenBank/DDBJ whole genome shotgun (WGS) entry which is preliminary data.</text>
</comment>
<keyword evidence="3" id="KW-0547">Nucleotide-binding</keyword>
<reference evidence="6 7" key="1">
    <citation type="submission" date="2022-04" db="EMBL/GenBank/DDBJ databases">
        <authorList>
            <person name="Grouzdev D.S."/>
            <person name="Pantiukh K.S."/>
            <person name="Krutkina M.S."/>
        </authorList>
    </citation>
    <scope>NUCLEOTIDE SEQUENCE [LARGE SCALE GENOMIC DNA]</scope>
    <source>
        <strain evidence="6 7">Jip08</strain>
    </source>
</reference>
<dbReference type="SUPFAM" id="SSF52540">
    <property type="entry name" value="P-loop containing nucleoside triphosphate hydrolases"/>
    <property type="match status" value="1"/>
</dbReference>
<dbReference type="Proteomes" id="UP001202867">
    <property type="component" value="Unassembled WGS sequence"/>
</dbReference>
<name>A0ABT0DIF7_9HYPH</name>
<dbReference type="SUPFAM" id="SSF50331">
    <property type="entry name" value="MOP-like"/>
    <property type="match status" value="1"/>
</dbReference>
<dbReference type="RefSeq" id="WP_247198744.1">
    <property type="nucleotide sequence ID" value="NZ_JALKCG010000001.1"/>
</dbReference>
<keyword evidence="2" id="KW-0813">Transport</keyword>
<evidence type="ECO:0000256" key="2">
    <source>
        <dbReference type="ARBA" id="ARBA00022448"/>
    </source>
</evidence>
<evidence type="ECO:0000256" key="4">
    <source>
        <dbReference type="ARBA" id="ARBA00022840"/>
    </source>
</evidence>
<dbReference type="InterPro" id="IPR050093">
    <property type="entry name" value="ABC_SmlMolc_Importer"/>
</dbReference>
<sequence length="374" mass="40738">MLQTLPAGAPGAETPAAPILQLVGVRKTFGGFTAVQGIDLDVREGEFLTIVGPSGSGKTTLLRMLAGMDTPSEGNITLHGELINDIPPNRRPTCLVFQSLALFPHKSVGENIAFPLKVKGVDAAARKARALELMRVVRLPEDYFDKNVMKCSGGERQRVALARAFAYDPEVLFFDEPLSALDYKLKKALEKELKDLHRETGKTFIYITHSLEEAMVMSDRIGVMRAGRLVQVGTPEEIYGAPVDRFVSEFVGEVNTIRVKREADGGWAGVDVPGRFTLAPPRDGTALDEAFVVVRPEFMRFLGPGDSADNRLEGIVYNEYSLGSRIQYQIRVDAGAAGEKVFLVELSRSRALPPGTDRAVTLGWDAADAFTLGS</sequence>
<evidence type="ECO:0000256" key="1">
    <source>
        <dbReference type="ARBA" id="ARBA00005417"/>
    </source>
</evidence>
<accession>A0ABT0DIF7</accession>
<dbReference type="InterPro" id="IPR013611">
    <property type="entry name" value="Transp-assoc_OB_typ2"/>
</dbReference>
<dbReference type="InterPro" id="IPR027417">
    <property type="entry name" value="P-loop_NTPase"/>
</dbReference>
<dbReference type="PANTHER" id="PTHR42781:SF9">
    <property type="entry name" value="AMINO ACID ABC TRANSPORTER, ATP-BINDING PROTEIN-RELATED"/>
    <property type="match status" value="1"/>
</dbReference>
<dbReference type="Pfam" id="PF08402">
    <property type="entry name" value="TOBE_2"/>
    <property type="match status" value="1"/>
</dbReference>
<dbReference type="GO" id="GO:0005524">
    <property type="term" value="F:ATP binding"/>
    <property type="evidence" value="ECO:0007669"/>
    <property type="project" value="UniProtKB-KW"/>
</dbReference>
<evidence type="ECO:0000256" key="3">
    <source>
        <dbReference type="ARBA" id="ARBA00022741"/>
    </source>
</evidence>
<comment type="similarity">
    <text evidence="1">Belongs to the ABC transporter superfamily.</text>
</comment>
<evidence type="ECO:0000259" key="5">
    <source>
        <dbReference type="PROSITE" id="PS50893"/>
    </source>
</evidence>
<dbReference type="PROSITE" id="PS50893">
    <property type="entry name" value="ABC_TRANSPORTER_2"/>
    <property type="match status" value="1"/>
</dbReference>
<dbReference type="InterPro" id="IPR017871">
    <property type="entry name" value="ABC_transporter-like_CS"/>
</dbReference>
<protein>
    <submittedName>
        <fullName evidence="6">ABC transporter ATP-binding protein</fullName>
    </submittedName>
</protein>
<keyword evidence="4 6" id="KW-0067">ATP-binding</keyword>
<dbReference type="PROSITE" id="PS00211">
    <property type="entry name" value="ABC_TRANSPORTER_1"/>
    <property type="match status" value="1"/>
</dbReference>
<dbReference type="InterPro" id="IPR008995">
    <property type="entry name" value="Mo/tungstate-bd_C_term_dom"/>
</dbReference>
<dbReference type="PANTHER" id="PTHR42781">
    <property type="entry name" value="SPERMIDINE/PUTRESCINE IMPORT ATP-BINDING PROTEIN POTA"/>
    <property type="match status" value="1"/>
</dbReference>
<proteinExistence type="inferred from homology"/>
<keyword evidence="7" id="KW-1185">Reference proteome</keyword>
<dbReference type="InterPro" id="IPR003439">
    <property type="entry name" value="ABC_transporter-like_ATP-bd"/>
</dbReference>
<dbReference type="EMBL" id="JALKCG010000001">
    <property type="protein sequence ID" value="MCK0207056.1"/>
    <property type="molecule type" value="Genomic_DNA"/>
</dbReference>
<dbReference type="Pfam" id="PF00005">
    <property type="entry name" value="ABC_tran"/>
    <property type="match status" value="1"/>
</dbReference>
<evidence type="ECO:0000313" key="6">
    <source>
        <dbReference type="EMBL" id="MCK0207056.1"/>
    </source>
</evidence>
<organism evidence="6 7">
    <name type="scientific">Ancylobacter koreensis</name>
    <dbReference type="NCBI Taxonomy" id="266121"/>
    <lineage>
        <taxon>Bacteria</taxon>
        <taxon>Pseudomonadati</taxon>
        <taxon>Pseudomonadota</taxon>
        <taxon>Alphaproteobacteria</taxon>
        <taxon>Hyphomicrobiales</taxon>
        <taxon>Xanthobacteraceae</taxon>
        <taxon>Ancylobacter</taxon>
    </lineage>
</organism>
<evidence type="ECO:0000313" key="7">
    <source>
        <dbReference type="Proteomes" id="UP001202867"/>
    </source>
</evidence>
<reference evidence="7" key="2">
    <citation type="submission" date="2023-07" db="EMBL/GenBank/DDBJ databases">
        <title>Ancylobacter moscoviensis sp. nov., facultatively methylotrophic bacteria from activated sludge and the reclassification of Starkeya novella (Starkey 1934) Kelly et al. 2000 as Ancylobacter novellus comb. nov., Starkeya koreensis Im et al. 2006 as Ancylobacter koreensis comb.nov., Angulomicrobium tetraedrale Vasil'eva et al. 1986 as Ancylobacter tetraedralis comb. nov., Angulomicrobium amanitiforme Fritz et al. 2004 as Ancylobacter amanitiformis comb. nov. and Methylorhabdus multivorans Doronina et al. 1996 as Ancylobacter multivorans comb. nov. and emended description of the genus Ancylobacter.</title>
        <authorList>
            <person name="Doronina N."/>
            <person name="Chemodurova A."/>
            <person name="Grouzdev D."/>
            <person name="Koziaeva V."/>
            <person name="Shi W."/>
            <person name="Wu L."/>
            <person name="Kaparullina E."/>
        </authorList>
    </citation>
    <scope>NUCLEOTIDE SEQUENCE [LARGE SCALE GENOMIC DNA]</scope>
    <source>
        <strain evidence="7">Jip08</strain>
    </source>
</reference>
<dbReference type="InterPro" id="IPR003593">
    <property type="entry name" value="AAA+_ATPase"/>
</dbReference>
<dbReference type="SMART" id="SM00382">
    <property type="entry name" value="AAA"/>
    <property type="match status" value="1"/>
</dbReference>
<dbReference type="Gene3D" id="3.40.50.300">
    <property type="entry name" value="P-loop containing nucleotide triphosphate hydrolases"/>
    <property type="match status" value="1"/>
</dbReference>
<gene>
    <name evidence="6" type="ORF">MWN33_03310</name>
</gene>